<evidence type="ECO:0000313" key="2">
    <source>
        <dbReference type="Proteomes" id="UP000035337"/>
    </source>
</evidence>
<dbReference type="KEGG" id="epo:Epro_0045"/>
<evidence type="ECO:0000313" key="1">
    <source>
        <dbReference type="EMBL" id="AKL97424.1"/>
    </source>
</evidence>
<gene>
    <name evidence="1" type="ORF">Epro_0045</name>
</gene>
<sequence>MANIIIISVEKRKTSAVPVQKLLTQAGCIIKTRLGIHDSPGDTCSDKGLIIIEVVACAKEIKSLFSSIKSVRGVKAKLVKI</sequence>
<organism evidence="1 2">
    <name type="scientific">Endomicrobium proavitum</name>
    <dbReference type="NCBI Taxonomy" id="1408281"/>
    <lineage>
        <taxon>Bacteria</taxon>
        <taxon>Pseudomonadati</taxon>
        <taxon>Elusimicrobiota</taxon>
        <taxon>Endomicrobiia</taxon>
        <taxon>Endomicrobiales</taxon>
        <taxon>Endomicrobiaceae</taxon>
        <taxon>Endomicrobium</taxon>
    </lineage>
</organism>
<dbReference type="STRING" id="1408281.Epro_0045"/>
<dbReference type="RefSeq" id="WP_052569513.1">
    <property type="nucleotide sequence ID" value="NZ_CP009498.1"/>
</dbReference>
<dbReference type="InterPro" id="IPR027271">
    <property type="entry name" value="Acetolactate_synth/TF_NikR_C"/>
</dbReference>
<dbReference type="OrthoDB" id="1121298at2"/>
<accession>A0A0G3WIV3</accession>
<protein>
    <submittedName>
        <fullName evidence="1">Uncharacterized protein</fullName>
    </submittedName>
</protein>
<dbReference type="Gene3D" id="3.30.70.1150">
    <property type="entry name" value="ACT-like. Chain A, domain 2"/>
    <property type="match status" value="1"/>
</dbReference>
<keyword evidence="2" id="KW-1185">Reference proteome</keyword>
<proteinExistence type="predicted"/>
<name>A0A0G3WIV3_9BACT</name>
<dbReference type="InterPro" id="IPR045865">
    <property type="entry name" value="ACT-like_dom_sf"/>
</dbReference>
<dbReference type="Proteomes" id="UP000035337">
    <property type="component" value="Chromosome"/>
</dbReference>
<dbReference type="AlphaFoldDB" id="A0A0G3WIV3"/>
<dbReference type="PATRIC" id="fig|1408281.3.peg.45"/>
<reference evidence="1 2" key="1">
    <citation type="submission" date="2014-09" db="EMBL/GenBank/DDBJ databases">
        <title>Complete genome sequence of Endomicrobium proavitum.</title>
        <authorList>
            <person name="Zheng H."/>
        </authorList>
    </citation>
    <scope>NUCLEOTIDE SEQUENCE [LARGE SCALE GENOMIC DNA]</scope>
    <source>
        <strain evidence="1 2">Rsa215</strain>
    </source>
</reference>
<dbReference type="SUPFAM" id="SSF55021">
    <property type="entry name" value="ACT-like"/>
    <property type="match status" value="1"/>
</dbReference>
<dbReference type="EMBL" id="CP009498">
    <property type="protein sequence ID" value="AKL97424.1"/>
    <property type="molecule type" value="Genomic_DNA"/>
</dbReference>